<dbReference type="Pfam" id="PF12796">
    <property type="entry name" value="Ank_2"/>
    <property type="match status" value="2"/>
</dbReference>
<proteinExistence type="predicted"/>
<organism evidence="4 5">
    <name type="scientific">Erythroxylum novogranatense</name>
    <dbReference type="NCBI Taxonomy" id="1862640"/>
    <lineage>
        <taxon>Eukaryota</taxon>
        <taxon>Viridiplantae</taxon>
        <taxon>Streptophyta</taxon>
        <taxon>Embryophyta</taxon>
        <taxon>Tracheophyta</taxon>
        <taxon>Spermatophyta</taxon>
        <taxon>Magnoliopsida</taxon>
        <taxon>eudicotyledons</taxon>
        <taxon>Gunneridae</taxon>
        <taxon>Pentapetalae</taxon>
        <taxon>rosids</taxon>
        <taxon>fabids</taxon>
        <taxon>Malpighiales</taxon>
        <taxon>Erythroxylaceae</taxon>
        <taxon>Erythroxylum</taxon>
    </lineage>
</organism>
<dbReference type="PROSITE" id="PS50297">
    <property type="entry name" value="ANK_REP_REGION"/>
    <property type="match status" value="1"/>
</dbReference>
<protein>
    <recommendedName>
        <fullName evidence="3">PGG domain-containing protein</fullName>
    </recommendedName>
</protein>
<dbReference type="EMBL" id="JAIWQS010000003">
    <property type="protein sequence ID" value="KAJ8769213.1"/>
    <property type="molecule type" value="Genomic_DNA"/>
</dbReference>
<keyword evidence="2" id="KW-0812">Transmembrane</keyword>
<feature type="repeat" description="ANK" evidence="1">
    <location>
        <begin position="75"/>
        <end position="97"/>
    </location>
</feature>
<dbReference type="Pfam" id="PF13962">
    <property type="entry name" value="PGG"/>
    <property type="match status" value="1"/>
</dbReference>
<dbReference type="PANTHER" id="PTHR24177">
    <property type="entry name" value="CASKIN"/>
    <property type="match status" value="1"/>
</dbReference>
<dbReference type="SUPFAM" id="SSF48403">
    <property type="entry name" value="Ankyrin repeat"/>
    <property type="match status" value="1"/>
</dbReference>
<dbReference type="SMART" id="SM00248">
    <property type="entry name" value="ANK"/>
    <property type="match status" value="4"/>
</dbReference>
<keyword evidence="1" id="KW-0040">ANK repeat</keyword>
<evidence type="ECO:0000256" key="2">
    <source>
        <dbReference type="SAM" id="Phobius"/>
    </source>
</evidence>
<dbReference type="PROSITE" id="PS50088">
    <property type="entry name" value="ANK_REPEAT"/>
    <property type="match status" value="1"/>
</dbReference>
<evidence type="ECO:0000256" key="1">
    <source>
        <dbReference type="PROSITE-ProRule" id="PRU00023"/>
    </source>
</evidence>
<dbReference type="Gene3D" id="1.25.40.20">
    <property type="entry name" value="Ankyrin repeat-containing domain"/>
    <property type="match status" value="1"/>
</dbReference>
<evidence type="ECO:0000313" key="5">
    <source>
        <dbReference type="Proteomes" id="UP001159364"/>
    </source>
</evidence>
<feature type="domain" description="PGG" evidence="3">
    <location>
        <begin position="476"/>
        <end position="588"/>
    </location>
</feature>
<sequence length="643" mass="72977">MASSSGMSFRNFPSWKAKLLPSISHERSDKDIDIKDNEYSHNLPLYRAIYNGDWEATMKFLKDHEDALTASLSTDGDTALHVAVLAGHVEIVEDLVNMLEAEDLTITNINSATALNYAAIGGIVRIAEVLVKKNKDLLCIPNQNGLIPVVVASLYGQKDMVRYLYAESPKEELSPERGKNGAMLLTTCIIDEQYDIALNLLQHYPELTFHQDSDNDTALEMLAQKPSAFLVGCHLSVWNYWIYLSIRVPQSDSSDNFHEDIERPHSGQTDQRSTTKQVFNKLLVMFWKSVTVFVPAIKHMYNLKLMHSQAHELLCFICQQLSTVHKSEFKRVGVQKAVFDAIKNGIIELIIEITDHYPDILWIEDDFNRGIFLYATLQRQEKIFSLIYRMGAKRHAMATSWDRHHNNILHQAAFLAPSTQLDRVSGAALQMQRELQWYKEVEKVVQPKYREMVNVKGKTPRTLFTESHKKLVEEGEKWMKDTANSSTVVAALIATIMFSALFTVPGGYDQFTGTPLYVERNSFMIFVVSDAMSLFASASSLLMFLGILTSRYSEEDFLMSLPTKLIIGLSTLFFSIATMMVTFGVTLVLTLHERLSWVSAPIILLASLPVTLFALLQFPLLIEIFFSTYGPGMFDKPKKRWCF</sequence>
<dbReference type="AlphaFoldDB" id="A0AAV8TR80"/>
<keyword evidence="5" id="KW-1185">Reference proteome</keyword>
<feature type="transmembrane region" description="Helical" evidence="2">
    <location>
        <begin position="487"/>
        <end position="508"/>
    </location>
</feature>
<keyword evidence="2" id="KW-1133">Transmembrane helix</keyword>
<dbReference type="GO" id="GO:0016020">
    <property type="term" value="C:membrane"/>
    <property type="evidence" value="ECO:0007669"/>
    <property type="project" value="TreeGrafter"/>
</dbReference>
<evidence type="ECO:0000313" key="4">
    <source>
        <dbReference type="EMBL" id="KAJ8769213.1"/>
    </source>
</evidence>
<evidence type="ECO:0000259" key="3">
    <source>
        <dbReference type="Pfam" id="PF13962"/>
    </source>
</evidence>
<keyword evidence="2" id="KW-0472">Membrane</keyword>
<dbReference type="InterPro" id="IPR002110">
    <property type="entry name" value="Ankyrin_rpt"/>
</dbReference>
<name>A0AAV8TR80_9ROSI</name>
<feature type="transmembrane region" description="Helical" evidence="2">
    <location>
        <begin position="602"/>
        <end position="626"/>
    </location>
</feature>
<feature type="transmembrane region" description="Helical" evidence="2">
    <location>
        <begin position="523"/>
        <end position="545"/>
    </location>
</feature>
<feature type="transmembrane region" description="Helical" evidence="2">
    <location>
        <begin position="565"/>
        <end position="590"/>
    </location>
</feature>
<comment type="caution">
    <text evidence="4">The sequence shown here is derived from an EMBL/GenBank/DDBJ whole genome shotgun (WGS) entry which is preliminary data.</text>
</comment>
<gene>
    <name evidence="4" type="ORF">K2173_000988</name>
</gene>
<dbReference type="InterPro" id="IPR026961">
    <property type="entry name" value="PGG_dom"/>
</dbReference>
<reference evidence="4 5" key="1">
    <citation type="submission" date="2021-09" db="EMBL/GenBank/DDBJ databases">
        <title>Genomic insights and catalytic innovation underlie evolution of tropane alkaloids biosynthesis.</title>
        <authorList>
            <person name="Wang Y.-J."/>
            <person name="Tian T."/>
            <person name="Huang J.-P."/>
            <person name="Huang S.-X."/>
        </authorList>
    </citation>
    <scope>NUCLEOTIDE SEQUENCE [LARGE SCALE GENOMIC DNA]</scope>
    <source>
        <strain evidence="4">KIB-2018</strain>
        <tissue evidence="4">Leaf</tissue>
    </source>
</reference>
<dbReference type="InterPro" id="IPR036770">
    <property type="entry name" value="Ankyrin_rpt-contain_sf"/>
</dbReference>
<dbReference type="Proteomes" id="UP001159364">
    <property type="component" value="Linkage Group LG03"/>
</dbReference>
<dbReference type="PANTHER" id="PTHR24177:SF33">
    <property type="entry name" value="ANKYRIN REPEAT FAMILY PROTEIN"/>
    <property type="match status" value="1"/>
</dbReference>
<accession>A0AAV8TR80</accession>